<dbReference type="SUPFAM" id="SSF55961">
    <property type="entry name" value="Bet v1-like"/>
    <property type="match status" value="1"/>
</dbReference>
<dbReference type="PANTHER" id="PTHR33789:SF11">
    <property type="entry name" value="OS05G0202300 PROTEIN"/>
    <property type="match status" value="1"/>
</dbReference>
<evidence type="ECO:0000313" key="3">
    <source>
        <dbReference type="Proteomes" id="UP001454036"/>
    </source>
</evidence>
<dbReference type="InterPro" id="IPR023393">
    <property type="entry name" value="START-like_dom_sf"/>
</dbReference>
<dbReference type="AlphaFoldDB" id="A0AAV3Q285"/>
<dbReference type="Gene3D" id="3.30.530.20">
    <property type="match status" value="1"/>
</dbReference>
<accession>A0AAV3Q285</accession>
<evidence type="ECO:0000313" key="2">
    <source>
        <dbReference type="EMBL" id="GAA0158035.1"/>
    </source>
</evidence>
<proteinExistence type="predicted"/>
<keyword evidence="3" id="KW-1185">Reference proteome</keyword>
<protein>
    <recommendedName>
        <fullName evidence="4">Polyketide cyclase/dehydrase and lipid transport superfamily protein</fullName>
    </recommendedName>
</protein>
<dbReference type="EMBL" id="BAABME010003242">
    <property type="protein sequence ID" value="GAA0158035.1"/>
    <property type="molecule type" value="Genomic_DNA"/>
</dbReference>
<dbReference type="InterPro" id="IPR019587">
    <property type="entry name" value="Polyketide_cyclase/dehydratase"/>
</dbReference>
<feature type="chain" id="PRO_5043427685" description="Polyketide cyclase/dehydrase and lipid transport superfamily protein" evidence="1">
    <location>
        <begin position="20"/>
        <end position="172"/>
    </location>
</feature>
<organism evidence="2 3">
    <name type="scientific">Lithospermum erythrorhizon</name>
    <name type="common">Purple gromwell</name>
    <name type="synonym">Lithospermum officinale var. erythrorhizon</name>
    <dbReference type="NCBI Taxonomy" id="34254"/>
    <lineage>
        <taxon>Eukaryota</taxon>
        <taxon>Viridiplantae</taxon>
        <taxon>Streptophyta</taxon>
        <taxon>Embryophyta</taxon>
        <taxon>Tracheophyta</taxon>
        <taxon>Spermatophyta</taxon>
        <taxon>Magnoliopsida</taxon>
        <taxon>eudicotyledons</taxon>
        <taxon>Gunneridae</taxon>
        <taxon>Pentapetalae</taxon>
        <taxon>asterids</taxon>
        <taxon>lamiids</taxon>
        <taxon>Boraginales</taxon>
        <taxon>Boraginaceae</taxon>
        <taxon>Boraginoideae</taxon>
        <taxon>Lithospermeae</taxon>
        <taxon>Lithospermum</taxon>
    </lineage>
</organism>
<feature type="signal peptide" evidence="1">
    <location>
        <begin position="1"/>
        <end position="19"/>
    </location>
</feature>
<dbReference type="CDD" id="cd07821">
    <property type="entry name" value="PYR_PYL_RCAR_like"/>
    <property type="match status" value="1"/>
</dbReference>
<comment type="caution">
    <text evidence="2">The sequence shown here is derived from an EMBL/GenBank/DDBJ whole genome shotgun (WGS) entry which is preliminary data.</text>
</comment>
<keyword evidence="1" id="KW-0732">Signal</keyword>
<dbReference type="Pfam" id="PF10604">
    <property type="entry name" value="Polyketide_cyc2"/>
    <property type="match status" value="1"/>
</dbReference>
<sequence>MAPIFLLLLLLASSHTISATRNYRANFIANINGATADQVWPYIQDYCTLYLIFPSDNSFCTEGPEGKPGQIRFSTGKVPGTQPNSIFVFYTREILIEVNAKKRFLTYEFRQNNIGVTFLRGTMQALPGKNGNSFFQWTLVGAPVGNQTYPEFVTALQGTFSGISRLVQNLFV</sequence>
<evidence type="ECO:0000256" key="1">
    <source>
        <dbReference type="SAM" id="SignalP"/>
    </source>
</evidence>
<name>A0AAV3Q285_LITER</name>
<evidence type="ECO:0008006" key="4">
    <source>
        <dbReference type="Google" id="ProtNLM"/>
    </source>
</evidence>
<gene>
    <name evidence="2" type="ORF">LIER_15162</name>
</gene>
<dbReference type="Proteomes" id="UP001454036">
    <property type="component" value="Unassembled WGS sequence"/>
</dbReference>
<dbReference type="GO" id="GO:0004864">
    <property type="term" value="F:protein phosphatase inhibitor activity"/>
    <property type="evidence" value="ECO:0007669"/>
    <property type="project" value="UniProtKB-ARBA"/>
</dbReference>
<dbReference type="PANTHER" id="PTHR33789">
    <property type="entry name" value="LACHRYMATORY-FACTOR SYNTHASE"/>
    <property type="match status" value="1"/>
</dbReference>
<dbReference type="InterPro" id="IPR053249">
    <property type="entry name" value="LFS"/>
</dbReference>
<reference evidence="2 3" key="1">
    <citation type="submission" date="2024-01" db="EMBL/GenBank/DDBJ databases">
        <title>The complete chloroplast genome sequence of Lithospermum erythrorhizon: insights into the phylogenetic relationship among Boraginaceae species and the maternal lineages of purple gromwells.</title>
        <authorList>
            <person name="Okada T."/>
            <person name="Watanabe K."/>
        </authorList>
    </citation>
    <scope>NUCLEOTIDE SEQUENCE [LARGE SCALE GENOMIC DNA]</scope>
</reference>